<keyword evidence="2" id="KW-1185">Reference proteome</keyword>
<reference evidence="2" key="1">
    <citation type="submission" date="2009-12" db="EMBL/GenBank/DDBJ databases">
        <title>Sequence of Clostridiales genomosp. BVAB3 str. UPII9-5.</title>
        <authorList>
            <person name="Madupu R."/>
            <person name="Durkin A.S."/>
            <person name="Torralba M."/>
            <person name="Methe B."/>
            <person name="Sutton G.G."/>
            <person name="Strausberg R.L."/>
            <person name="Nelson K.E."/>
        </authorList>
    </citation>
    <scope>NUCLEOTIDE SEQUENCE [LARGE SCALE GENOMIC DNA]</scope>
    <source>
        <strain evidence="2">W1219</strain>
    </source>
</reference>
<dbReference type="Proteomes" id="UP000005017">
    <property type="component" value="Unassembled WGS sequence"/>
</dbReference>
<organism evidence="1 2">
    <name type="scientific">Bulleidia extructa W1219</name>
    <dbReference type="NCBI Taxonomy" id="679192"/>
    <lineage>
        <taxon>Bacteria</taxon>
        <taxon>Bacillati</taxon>
        <taxon>Bacillota</taxon>
        <taxon>Erysipelotrichia</taxon>
        <taxon>Erysipelotrichales</taxon>
        <taxon>Erysipelotrichaceae</taxon>
        <taxon>Bulleidia</taxon>
    </lineage>
</organism>
<evidence type="ECO:0000313" key="2">
    <source>
        <dbReference type="Proteomes" id="UP000005017"/>
    </source>
</evidence>
<sequence>MNSSSNAIMAKVRSMYGHSFQEKDYLMLLHKKTNRKSPLFCRIVIFFMIA</sequence>
<gene>
    <name evidence="1" type="ORF">HMPREF9013_0576</name>
</gene>
<dbReference type="AlphaFoldDB" id="D2MQM3"/>
<protein>
    <submittedName>
        <fullName evidence="1">Uncharacterized protein</fullName>
    </submittedName>
</protein>
<accession>D2MQM3</accession>
<proteinExistence type="predicted"/>
<comment type="caution">
    <text evidence="1">The sequence shown here is derived from an EMBL/GenBank/DDBJ whole genome shotgun (WGS) entry which is preliminary data.</text>
</comment>
<evidence type="ECO:0000313" key="1">
    <source>
        <dbReference type="EMBL" id="EFC05292.1"/>
    </source>
</evidence>
<name>D2MQM3_9FIRM</name>
<dbReference type="EMBL" id="ADFR01000016">
    <property type="protein sequence ID" value="EFC05292.1"/>
    <property type="molecule type" value="Genomic_DNA"/>
</dbReference>